<evidence type="ECO:0000313" key="2">
    <source>
        <dbReference type="Proteomes" id="UP001341840"/>
    </source>
</evidence>
<comment type="caution">
    <text evidence="1">The sequence shown here is derived from an EMBL/GenBank/DDBJ whole genome shotgun (WGS) entry which is preliminary data.</text>
</comment>
<protein>
    <submittedName>
        <fullName evidence="1">Uncharacterized protein</fullName>
    </submittedName>
</protein>
<name>A0ABU6QVY5_9FABA</name>
<evidence type="ECO:0000313" key="1">
    <source>
        <dbReference type="EMBL" id="MED6115829.1"/>
    </source>
</evidence>
<dbReference type="Proteomes" id="UP001341840">
    <property type="component" value="Unassembled WGS sequence"/>
</dbReference>
<feature type="non-terminal residue" evidence="1">
    <location>
        <position position="1"/>
    </location>
</feature>
<organism evidence="1 2">
    <name type="scientific">Stylosanthes scabra</name>
    <dbReference type="NCBI Taxonomy" id="79078"/>
    <lineage>
        <taxon>Eukaryota</taxon>
        <taxon>Viridiplantae</taxon>
        <taxon>Streptophyta</taxon>
        <taxon>Embryophyta</taxon>
        <taxon>Tracheophyta</taxon>
        <taxon>Spermatophyta</taxon>
        <taxon>Magnoliopsida</taxon>
        <taxon>eudicotyledons</taxon>
        <taxon>Gunneridae</taxon>
        <taxon>Pentapetalae</taxon>
        <taxon>rosids</taxon>
        <taxon>fabids</taxon>
        <taxon>Fabales</taxon>
        <taxon>Fabaceae</taxon>
        <taxon>Papilionoideae</taxon>
        <taxon>50 kb inversion clade</taxon>
        <taxon>dalbergioids sensu lato</taxon>
        <taxon>Dalbergieae</taxon>
        <taxon>Pterocarpus clade</taxon>
        <taxon>Stylosanthes</taxon>
    </lineage>
</organism>
<proteinExistence type="predicted"/>
<gene>
    <name evidence="1" type="ORF">PIB30_094485</name>
</gene>
<accession>A0ABU6QVY5</accession>
<dbReference type="EMBL" id="JASCZI010002092">
    <property type="protein sequence ID" value="MED6115829.1"/>
    <property type="molecule type" value="Genomic_DNA"/>
</dbReference>
<reference evidence="1 2" key="1">
    <citation type="journal article" date="2023" name="Plants (Basel)">
        <title>Bridging the Gap: Combining Genomics and Transcriptomics Approaches to Understand Stylosanthes scabra, an Orphan Legume from the Brazilian Caatinga.</title>
        <authorList>
            <person name="Ferreira-Neto J.R.C."/>
            <person name="da Silva M.D."/>
            <person name="Binneck E."/>
            <person name="de Melo N.F."/>
            <person name="da Silva R.H."/>
            <person name="de Melo A.L.T.M."/>
            <person name="Pandolfi V."/>
            <person name="Bustamante F.O."/>
            <person name="Brasileiro-Vidal A.C."/>
            <person name="Benko-Iseppon A.M."/>
        </authorList>
    </citation>
    <scope>NUCLEOTIDE SEQUENCE [LARGE SCALE GENOMIC DNA]</scope>
    <source>
        <tissue evidence="1">Leaves</tissue>
    </source>
</reference>
<keyword evidence="2" id="KW-1185">Reference proteome</keyword>
<sequence>AWKNITGEPKPCEPGSGSPRICVTSTHMRANHNPNLPCHPSCPIHFLQTRLTPTHMRNVLRICVAPTRCPFPQSISCLPTTHMRTFLRICMGHPHTTLHLILPTQSIHTLHPFHLVRHAYASHSTYMRSQLPPYTRSISLSPNTHAYAYNPTHMRGTLPTKSHTTKPTQVTFLAPPLTHMRTPLRIYVAITFHIYPSRSTFNHTHSQPKHSPIFHAYMSNATHMHGNPYPAPRPAAQIGHVLA</sequence>